<proteinExistence type="predicted"/>
<feature type="compositionally biased region" description="Polar residues" evidence="1">
    <location>
        <begin position="17"/>
        <end position="45"/>
    </location>
</feature>
<keyword evidence="3" id="KW-1185">Reference proteome</keyword>
<dbReference type="Proteomes" id="UP000649617">
    <property type="component" value="Unassembled WGS sequence"/>
</dbReference>
<gene>
    <name evidence="2" type="ORF">SPIL2461_LOCUS14865</name>
</gene>
<accession>A0A812U714</accession>
<organism evidence="2 3">
    <name type="scientific">Symbiodinium pilosum</name>
    <name type="common">Dinoflagellate</name>
    <dbReference type="NCBI Taxonomy" id="2952"/>
    <lineage>
        <taxon>Eukaryota</taxon>
        <taxon>Sar</taxon>
        <taxon>Alveolata</taxon>
        <taxon>Dinophyceae</taxon>
        <taxon>Suessiales</taxon>
        <taxon>Symbiodiniaceae</taxon>
        <taxon>Symbiodinium</taxon>
    </lineage>
</organism>
<feature type="compositionally biased region" description="Low complexity" evidence="1">
    <location>
        <begin position="70"/>
        <end position="82"/>
    </location>
</feature>
<reference evidence="2" key="1">
    <citation type="submission" date="2021-02" db="EMBL/GenBank/DDBJ databases">
        <authorList>
            <person name="Dougan E. K."/>
            <person name="Rhodes N."/>
            <person name="Thang M."/>
            <person name="Chan C."/>
        </authorList>
    </citation>
    <scope>NUCLEOTIDE SEQUENCE</scope>
</reference>
<evidence type="ECO:0000313" key="2">
    <source>
        <dbReference type="EMBL" id="CAE7557571.1"/>
    </source>
</evidence>
<feature type="region of interest" description="Disordered" evidence="1">
    <location>
        <begin position="1"/>
        <end position="88"/>
    </location>
</feature>
<evidence type="ECO:0000256" key="1">
    <source>
        <dbReference type="SAM" id="MobiDB-lite"/>
    </source>
</evidence>
<feature type="non-terminal residue" evidence="2">
    <location>
        <position position="1"/>
    </location>
</feature>
<evidence type="ECO:0000313" key="3">
    <source>
        <dbReference type="Proteomes" id="UP000649617"/>
    </source>
</evidence>
<name>A0A812U714_SYMPI</name>
<protein>
    <submittedName>
        <fullName evidence="2">Uncharacterized protein</fullName>
    </submittedName>
</protein>
<feature type="compositionally biased region" description="Basic and acidic residues" evidence="1">
    <location>
        <begin position="46"/>
        <end position="61"/>
    </location>
</feature>
<sequence length="272" mass="29437">MTTVGAEELQRAAEELSSFQSFMAPSLDTPTTAASSQPPEMPVDSTSKRTTSEDDGADTRAKWHRGQGKGTQQTQPKPKGGTAQQQEQKNWWGRIDELSSKPATKETATAMGILDNDHFPYMQWNPEESRHVKVEQAPLSIADALQTITQLQRLIIHPNTIGRFHPLRRLTPEMASEVIPWTLDPKPNTGSPSSLPADRQTGSKRGDPPCILHSPPEQAGTLPTGNSGGQNAPGALRPVQSALLQLALVNPNSFSYANASLISVLWASSCSQ</sequence>
<comment type="caution">
    <text evidence="2">The sequence shown here is derived from an EMBL/GenBank/DDBJ whole genome shotgun (WGS) entry which is preliminary data.</text>
</comment>
<dbReference type="EMBL" id="CAJNIZ010035115">
    <property type="protein sequence ID" value="CAE7557571.1"/>
    <property type="molecule type" value="Genomic_DNA"/>
</dbReference>
<dbReference type="AlphaFoldDB" id="A0A812U714"/>
<feature type="region of interest" description="Disordered" evidence="1">
    <location>
        <begin position="180"/>
        <end position="234"/>
    </location>
</feature>